<reference evidence="1" key="1">
    <citation type="submission" date="2021-06" db="EMBL/GenBank/DDBJ databases">
        <authorList>
            <person name="Kallberg Y."/>
            <person name="Tangrot J."/>
            <person name="Rosling A."/>
        </authorList>
    </citation>
    <scope>NUCLEOTIDE SEQUENCE</scope>
    <source>
        <strain evidence="1">FL966</strain>
    </source>
</reference>
<dbReference type="Proteomes" id="UP000789759">
    <property type="component" value="Unassembled WGS sequence"/>
</dbReference>
<feature type="non-terminal residue" evidence="1">
    <location>
        <position position="1"/>
    </location>
</feature>
<dbReference type="AlphaFoldDB" id="A0A9N9KKC0"/>
<keyword evidence="2" id="KW-1185">Reference proteome</keyword>
<protein>
    <submittedName>
        <fullName evidence="1">21434_t:CDS:1</fullName>
    </submittedName>
</protein>
<sequence>IDVITEFASNYTSWSRDLSVRFNSALASLGFVTGDFTKYGQLFTSRSKLPESPSISYTLNCNGKTSKINREWKSFIKAFSYKSPYIDGTTVGKAKLIFDAFIARFYILQDFGVVLISTESVSDSNLKYRYMSDMVFGFKLLAEKGIEK</sequence>
<dbReference type="OrthoDB" id="10428858at2759"/>
<evidence type="ECO:0000313" key="1">
    <source>
        <dbReference type="EMBL" id="CAG8840135.1"/>
    </source>
</evidence>
<organism evidence="1 2">
    <name type="scientific">Cetraspora pellucida</name>
    <dbReference type="NCBI Taxonomy" id="1433469"/>
    <lineage>
        <taxon>Eukaryota</taxon>
        <taxon>Fungi</taxon>
        <taxon>Fungi incertae sedis</taxon>
        <taxon>Mucoromycota</taxon>
        <taxon>Glomeromycotina</taxon>
        <taxon>Glomeromycetes</taxon>
        <taxon>Diversisporales</taxon>
        <taxon>Gigasporaceae</taxon>
        <taxon>Cetraspora</taxon>
    </lineage>
</organism>
<name>A0A9N9KKC0_9GLOM</name>
<comment type="caution">
    <text evidence="1">The sequence shown here is derived from an EMBL/GenBank/DDBJ whole genome shotgun (WGS) entry which is preliminary data.</text>
</comment>
<evidence type="ECO:0000313" key="2">
    <source>
        <dbReference type="Proteomes" id="UP000789759"/>
    </source>
</evidence>
<accession>A0A9N9KKC0</accession>
<gene>
    <name evidence="1" type="ORF">CPELLU_LOCUS21971</name>
</gene>
<feature type="non-terminal residue" evidence="1">
    <location>
        <position position="148"/>
    </location>
</feature>
<dbReference type="EMBL" id="CAJVQA010089316">
    <property type="protein sequence ID" value="CAG8840135.1"/>
    <property type="molecule type" value="Genomic_DNA"/>
</dbReference>
<proteinExistence type="predicted"/>